<dbReference type="EMBL" id="CM056799">
    <property type="protein sequence ID" value="KAJ8710844.1"/>
    <property type="molecule type" value="Genomic_DNA"/>
</dbReference>
<keyword evidence="2" id="KW-1185">Reference proteome</keyword>
<organism evidence="1 2">
    <name type="scientific">Mythimna loreyi</name>
    <dbReference type="NCBI Taxonomy" id="667449"/>
    <lineage>
        <taxon>Eukaryota</taxon>
        <taxon>Metazoa</taxon>
        <taxon>Ecdysozoa</taxon>
        <taxon>Arthropoda</taxon>
        <taxon>Hexapoda</taxon>
        <taxon>Insecta</taxon>
        <taxon>Pterygota</taxon>
        <taxon>Neoptera</taxon>
        <taxon>Endopterygota</taxon>
        <taxon>Lepidoptera</taxon>
        <taxon>Glossata</taxon>
        <taxon>Ditrysia</taxon>
        <taxon>Noctuoidea</taxon>
        <taxon>Noctuidae</taxon>
        <taxon>Noctuinae</taxon>
        <taxon>Hadenini</taxon>
        <taxon>Mythimna</taxon>
    </lineage>
</organism>
<gene>
    <name evidence="1" type="ORF">PYW08_009359</name>
</gene>
<comment type="caution">
    <text evidence="1">The sequence shown here is derived from an EMBL/GenBank/DDBJ whole genome shotgun (WGS) entry which is preliminary data.</text>
</comment>
<accession>A0ACC2QCA0</accession>
<name>A0ACC2QCA0_9NEOP</name>
<dbReference type="Proteomes" id="UP001231649">
    <property type="component" value="Chromosome 23"/>
</dbReference>
<evidence type="ECO:0000313" key="1">
    <source>
        <dbReference type="EMBL" id="KAJ8710844.1"/>
    </source>
</evidence>
<reference evidence="1" key="1">
    <citation type="submission" date="2023-03" db="EMBL/GenBank/DDBJ databases">
        <title>Chromosome-level genomes of two armyworms, Mythimna separata and Mythimna loreyi, provide insights into the biosynthesis and reception of sex pheromones.</title>
        <authorList>
            <person name="Zhao H."/>
        </authorList>
    </citation>
    <scope>NUCLEOTIDE SEQUENCE</scope>
    <source>
        <strain evidence="1">BeijingLab</strain>
    </source>
</reference>
<evidence type="ECO:0000313" key="2">
    <source>
        <dbReference type="Proteomes" id="UP001231649"/>
    </source>
</evidence>
<proteinExistence type="predicted"/>
<sequence length="396" mass="42820">MRFGLVLLLWVLNYSSAQDANCDFYEYVAAGKKNYIYSPNYSASYAPGVQCRWILTCPTGYNCRLDCPEIRLPQTTSCSGDRLLLSRSGDPQLNNAETYCGTGSLANVTSTAQTISLGLIAAWNSAGGRFYCTVTPQVARPPTPSCVCGVRRQNRIVGGQETGINEFTMMAPLVDRRITQIKCGGVILTRRHVMSAAHCVYNQNVNNFAVLVGEHDITTGDTPAQAAYAISRFITHPNYNGNSYESDISIVLVATDMTFSDLVGPVCLPFTQTSNSFAGSKVTVVGWGTTYFGGPTSNVPLKVDLDVLQQSTCRTSGAQVTDRQMCTFTRGKDSCQDDSGGPLLWTNPNNGALYVVGIVSFGQACASNTPSINTRVTSYLDWIVANTVPQSSYCTK</sequence>
<protein>
    <submittedName>
        <fullName evidence="1">Uncharacterized protein</fullName>
    </submittedName>
</protein>